<feature type="region of interest" description="Disordered" evidence="1">
    <location>
        <begin position="94"/>
        <end position="118"/>
    </location>
</feature>
<keyword evidence="2" id="KW-0472">Membrane</keyword>
<dbReference type="AlphaFoldDB" id="A0A699YCA2"/>
<accession>A0A699YCA2</accession>
<feature type="transmembrane region" description="Helical" evidence="2">
    <location>
        <begin position="149"/>
        <end position="167"/>
    </location>
</feature>
<dbReference type="Proteomes" id="UP000485058">
    <property type="component" value="Unassembled WGS sequence"/>
</dbReference>
<evidence type="ECO:0000313" key="3">
    <source>
        <dbReference type="EMBL" id="GFH06995.1"/>
    </source>
</evidence>
<feature type="compositionally biased region" description="Pro residues" evidence="1">
    <location>
        <begin position="99"/>
        <end position="116"/>
    </location>
</feature>
<evidence type="ECO:0000313" key="4">
    <source>
        <dbReference type="Proteomes" id="UP000485058"/>
    </source>
</evidence>
<proteinExistence type="predicted"/>
<evidence type="ECO:0000256" key="1">
    <source>
        <dbReference type="SAM" id="MobiDB-lite"/>
    </source>
</evidence>
<gene>
    <name evidence="3" type="ORF">HaLaN_01726</name>
</gene>
<protein>
    <submittedName>
        <fullName evidence="3">Uncharacterized protein</fullName>
    </submittedName>
</protein>
<feature type="transmembrane region" description="Helical" evidence="2">
    <location>
        <begin position="23"/>
        <end position="46"/>
    </location>
</feature>
<keyword evidence="2" id="KW-1133">Transmembrane helix</keyword>
<name>A0A699YCA2_HAELA</name>
<feature type="transmembrane region" description="Helical" evidence="2">
    <location>
        <begin position="58"/>
        <end position="77"/>
    </location>
</feature>
<keyword evidence="4" id="KW-1185">Reference proteome</keyword>
<evidence type="ECO:0000256" key="2">
    <source>
        <dbReference type="SAM" id="Phobius"/>
    </source>
</evidence>
<keyword evidence="2" id="KW-0812">Transmembrane</keyword>
<reference evidence="3 4" key="1">
    <citation type="submission" date="2020-02" db="EMBL/GenBank/DDBJ databases">
        <title>Draft genome sequence of Haematococcus lacustris strain NIES-144.</title>
        <authorList>
            <person name="Morimoto D."/>
            <person name="Nakagawa S."/>
            <person name="Yoshida T."/>
            <person name="Sawayama S."/>
        </authorList>
    </citation>
    <scope>NUCLEOTIDE SEQUENCE [LARGE SCALE GENOMIC DNA]</scope>
    <source>
        <strain evidence="3 4">NIES-144</strain>
    </source>
</reference>
<sequence>MTQATWLQYFLLNGEYGDFSNGWYTNVGISVLVLLMIQVFTPLLTIAWDVAFKLAQPLLPYAALVHCVFGLWMHTYFTPTSSDILPNDVDARFSSTTLSPPPPASSSAAPSPPSPPEQVASVTSLLMSYSGSTASSLAASALIRRMTQANGLALLACTGVLVLWLLARNFMWNLVRRGLTCCLRTLCCGGCSEQLLSPSQTDQITLEMALTVSSPLAPH</sequence>
<organism evidence="3 4">
    <name type="scientific">Haematococcus lacustris</name>
    <name type="common">Green alga</name>
    <name type="synonym">Haematococcus pluvialis</name>
    <dbReference type="NCBI Taxonomy" id="44745"/>
    <lineage>
        <taxon>Eukaryota</taxon>
        <taxon>Viridiplantae</taxon>
        <taxon>Chlorophyta</taxon>
        <taxon>core chlorophytes</taxon>
        <taxon>Chlorophyceae</taxon>
        <taxon>CS clade</taxon>
        <taxon>Chlamydomonadales</taxon>
        <taxon>Haematococcaceae</taxon>
        <taxon>Haematococcus</taxon>
    </lineage>
</organism>
<comment type="caution">
    <text evidence="3">The sequence shown here is derived from an EMBL/GenBank/DDBJ whole genome shotgun (WGS) entry which is preliminary data.</text>
</comment>
<dbReference type="EMBL" id="BLLF01000067">
    <property type="protein sequence ID" value="GFH06995.1"/>
    <property type="molecule type" value="Genomic_DNA"/>
</dbReference>